<feature type="compositionally biased region" description="Low complexity" evidence="5">
    <location>
        <begin position="700"/>
        <end position="711"/>
    </location>
</feature>
<evidence type="ECO:0000256" key="4">
    <source>
        <dbReference type="ARBA" id="ARBA00023242"/>
    </source>
</evidence>
<dbReference type="InterPro" id="IPR001138">
    <property type="entry name" value="Zn2Cys6_DnaBD"/>
</dbReference>
<evidence type="ECO:0000256" key="2">
    <source>
        <dbReference type="ARBA" id="ARBA00023125"/>
    </source>
</evidence>
<dbReference type="InterPro" id="IPR036864">
    <property type="entry name" value="Zn2-C6_fun-type_DNA-bd_sf"/>
</dbReference>
<comment type="caution">
    <text evidence="7">The sequence shown here is derived from an EMBL/GenBank/DDBJ whole genome shotgun (WGS) entry which is preliminary data.</text>
</comment>
<feature type="region of interest" description="Disordered" evidence="5">
    <location>
        <begin position="676"/>
        <end position="712"/>
    </location>
</feature>
<dbReference type="SMART" id="SM00066">
    <property type="entry name" value="GAL4"/>
    <property type="match status" value="1"/>
</dbReference>
<evidence type="ECO:0000256" key="3">
    <source>
        <dbReference type="ARBA" id="ARBA00023163"/>
    </source>
</evidence>
<dbReference type="STRING" id="1664694.A0A0N0NRZ4"/>
<evidence type="ECO:0000259" key="6">
    <source>
        <dbReference type="PROSITE" id="PS50048"/>
    </source>
</evidence>
<feature type="region of interest" description="Disordered" evidence="5">
    <location>
        <begin position="151"/>
        <end position="176"/>
    </location>
</feature>
<evidence type="ECO:0000313" key="7">
    <source>
        <dbReference type="EMBL" id="KPI45661.1"/>
    </source>
</evidence>
<feature type="region of interest" description="Disordered" evidence="5">
    <location>
        <begin position="1"/>
        <end position="24"/>
    </location>
</feature>
<dbReference type="GeneID" id="28739740"/>
<dbReference type="InterPro" id="IPR052780">
    <property type="entry name" value="AAA_Catabolism_Regulators"/>
</dbReference>
<accession>A0A0N0NRZ4</accession>
<dbReference type="SUPFAM" id="SSF57701">
    <property type="entry name" value="Zn2/Cys6 DNA-binding domain"/>
    <property type="match status" value="1"/>
</dbReference>
<keyword evidence="2" id="KW-0238">DNA-binding</keyword>
<keyword evidence="8" id="KW-1185">Reference proteome</keyword>
<dbReference type="OrthoDB" id="2262349at2759"/>
<evidence type="ECO:0000313" key="8">
    <source>
        <dbReference type="Proteomes" id="UP000038010"/>
    </source>
</evidence>
<dbReference type="GO" id="GO:0000981">
    <property type="term" value="F:DNA-binding transcription factor activity, RNA polymerase II-specific"/>
    <property type="evidence" value="ECO:0007669"/>
    <property type="project" value="InterPro"/>
</dbReference>
<dbReference type="PROSITE" id="PS00463">
    <property type="entry name" value="ZN2_CY6_FUNGAL_1"/>
    <property type="match status" value="1"/>
</dbReference>
<dbReference type="GO" id="GO:0003677">
    <property type="term" value="F:DNA binding"/>
    <property type="evidence" value="ECO:0007669"/>
    <property type="project" value="UniProtKB-KW"/>
</dbReference>
<evidence type="ECO:0000256" key="1">
    <source>
        <dbReference type="ARBA" id="ARBA00023015"/>
    </source>
</evidence>
<feature type="compositionally biased region" description="Polar residues" evidence="5">
    <location>
        <begin position="86"/>
        <end position="97"/>
    </location>
</feature>
<dbReference type="Proteomes" id="UP000038010">
    <property type="component" value="Unassembled WGS sequence"/>
</dbReference>
<dbReference type="PANTHER" id="PTHR31644:SF3">
    <property type="entry name" value="ZN(II)2CYS6 TRANSCRIPTION FACTOR (EUROFUNG)"/>
    <property type="match status" value="1"/>
</dbReference>
<dbReference type="CDD" id="cd12148">
    <property type="entry name" value="fungal_TF_MHR"/>
    <property type="match status" value="1"/>
</dbReference>
<evidence type="ECO:0000256" key="5">
    <source>
        <dbReference type="SAM" id="MobiDB-lite"/>
    </source>
</evidence>
<gene>
    <name evidence="7" type="ORF">AB675_749</name>
</gene>
<dbReference type="GO" id="GO:0008270">
    <property type="term" value="F:zinc ion binding"/>
    <property type="evidence" value="ECO:0007669"/>
    <property type="project" value="InterPro"/>
</dbReference>
<dbReference type="CDD" id="cd00067">
    <property type="entry name" value="GAL4"/>
    <property type="match status" value="1"/>
</dbReference>
<dbReference type="VEuPathDB" id="FungiDB:AB675_749"/>
<dbReference type="Gene3D" id="4.10.240.10">
    <property type="entry name" value="Zn(2)-C6 fungal-type DNA-binding domain"/>
    <property type="match status" value="1"/>
</dbReference>
<dbReference type="GO" id="GO:0045944">
    <property type="term" value="P:positive regulation of transcription by RNA polymerase II"/>
    <property type="evidence" value="ECO:0007669"/>
    <property type="project" value="TreeGrafter"/>
</dbReference>
<feature type="region of interest" description="Disordered" evidence="5">
    <location>
        <begin position="73"/>
        <end position="127"/>
    </location>
</feature>
<keyword evidence="4" id="KW-0539">Nucleus</keyword>
<keyword evidence="1" id="KW-0805">Transcription regulation</keyword>
<keyword evidence="3" id="KW-0804">Transcription</keyword>
<reference evidence="7 8" key="1">
    <citation type="submission" date="2015-06" db="EMBL/GenBank/DDBJ databases">
        <title>Draft genome of the ant-associated black yeast Phialophora attae CBS 131958.</title>
        <authorList>
            <person name="Moreno L.F."/>
            <person name="Stielow B.J."/>
            <person name="de Hoog S."/>
            <person name="Vicente V.A."/>
            <person name="Weiss V.A."/>
            <person name="de Vries M."/>
            <person name="Cruz L.M."/>
            <person name="Souza E.M."/>
        </authorList>
    </citation>
    <scope>NUCLEOTIDE SEQUENCE [LARGE SCALE GENOMIC DNA]</scope>
    <source>
        <strain evidence="7 8">CBS 131958</strain>
    </source>
</reference>
<organism evidence="7 8">
    <name type="scientific">Cyphellophora attinorum</name>
    <dbReference type="NCBI Taxonomy" id="1664694"/>
    <lineage>
        <taxon>Eukaryota</taxon>
        <taxon>Fungi</taxon>
        <taxon>Dikarya</taxon>
        <taxon>Ascomycota</taxon>
        <taxon>Pezizomycotina</taxon>
        <taxon>Eurotiomycetes</taxon>
        <taxon>Chaetothyriomycetidae</taxon>
        <taxon>Chaetothyriales</taxon>
        <taxon>Cyphellophoraceae</taxon>
        <taxon>Cyphellophora</taxon>
    </lineage>
</organism>
<dbReference type="EMBL" id="LFJN01000001">
    <property type="protein sequence ID" value="KPI45661.1"/>
    <property type="molecule type" value="Genomic_DNA"/>
</dbReference>
<feature type="domain" description="Zn(2)-C6 fungal-type" evidence="6">
    <location>
        <begin position="32"/>
        <end position="64"/>
    </location>
</feature>
<dbReference type="AlphaFoldDB" id="A0A0N0NRZ4"/>
<protein>
    <submittedName>
        <fullName evidence="7">Transcriptional activator ARO80</fullName>
    </submittedName>
</protein>
<dbReference type="PROSITE" id="PS50048">
    <property type="entry name" value="ZN2_CY6_FUNGAL_2"/>
    <property type="match status" value="1"/>
</dbReference>
<name>A0A0N0NRZ4_9EURO</name>
<dbReference type="GO" id="GO:0005634">
    <property type="term" value="C:nucleus"/>
    <property type="evidence" value="ECO:0007669"/>
    <property type="project" value="TreeGrafter"/>
</dbReference>
<proteinExistence type="predicted"/>
<sequence length="778" mass="87324">MSANSGPGFQAPPQVGNRPANTQRQYKRSYMACIRCRQTKAKCEISPDSASCVKCLRERRECVFTAERSTKKRKYSGSLGHINGKHSVSTTSASSPVQPEDLAPPRSDPRQNQAARRETGGSGYESDVVRTVVATSHDALGLLFKAVEQQEADEGRNSRSAPDLNGDDSPATVSSIRGLPITPSTLVPSTSRLLDLWRKHRFVRYGWLSAQEATTYVELFFRNILPLSPLASALSVDSSRGAQFILEEPLLSSTVLTISTRYHILSGMSGASRAEFLHKRLWNTCQSLIQRLLFGQDKFPASTRSIGSIKALLLLTEWFPRALHFPPENEGWDASLAIDATTDVDQSPAHGSSDKIKWREEVFEPAKRSDKMSWTLLGLATTLAHELCVFEECPDEDAYEISPEARVQMRRLLFLYVSQLSLRLGCSSPLPREITSTLSYPAATWQDPISQDWHRLIDLWIEITKLRKATTDMCFPSKSSTKNLIGVGRYSTILEHFRPLLAQWHNHYDEFQPRTLHHSSKLMVFLDYAFVRMYTNSLAIQAVVERAKTKMPVTALDYDFLMKDNHHDYVFIQEVVESCRNVLQIAVDLAEGDVLRFCPVRVFVSITSASVFLLKAISLGTRRSELQISLEVLDKCIYALKTNICDDIHLSSRYGMLLERHVRKFRHNFQVHSNIAATPADTGRRPSIADVPAPTPPPVQQQQHQPQPQATANGAYQNNRIIHFDDSELQNGFPTDMDDWLAQPFDASFAPFGTDIDQGITGMDMGSLDFLWNIPAST</sequence>
<dbReference type="RefSeq" id="XP_018005624.1">
    <property type="nucleotide sequence ID" value="XM_018147871.1"/>
</dbReference>
<dbReference type="GO" id="GO:0009074">
    <property type="term" value="P:aromatic amino acid family catabolic process"/>
    <property type="evidence" value="ECO:0007669"/>
    <property type="project" value="TreeGrafter"/>
</dbReference>
<dbReference type="PANTHER" id="PTHR31644">
    <property type="entry name" value="TRANSCRIPTIONAL ACTIVATOR ARO80-RELATED"/>
    <property type="match status" value="1"/>
</dbReference>